<dbReference type="PRINTS" id="PR00684">
    <property type="entry name" value="T4LYSOZYME"/>
</dbReference>
<dbReference type="EMBL" id="AGVO01000010">
    <property type="protein sequence ID" value="EHI53879.1"/>
    <property type="molecule type" value="Genomic_DNA"/>
</dbReference>
<dbReference type="InterPro" id="IPR023346">
    <property type="entry name" value="Lysozyme-like_dom_sf"/>
</dbReference>
<keyword evidence="5" id="KW-1185">Reference proteome</keyword>
<evidence type="ECO:0000313" key="5">
    <source>
        <dbReference type="Proteomes" id="UP000006428"/>
    </source>
</evidence>
<dbReference type="InterPro" id="IPR052619">
    <property type="entry name" value="Phage_lysozyme-like"/>
</dbReference>
<dbReference type="RefSeq" id="WP_005311111.1">
    <property type="nucleotide sequence ID" value="NZ_AGVO01000010.1"/>
</dbReference>
<keyword evidence="2 3" id="KW-0081">Bacteriolytic enzyme</keyword>
<accession>A0ABP2N4M3</accession>
<reference evidence="4 5" key="1">
    <citation type="journal article" date="2012" name="Front. Microbiol.">
        <title>Draft Genome Sequence of the Virulent Strain 01-B526 of the Fish Pathogen Aeromonas salmonicida.</title>
        <authorList>
            <person name="Charette S.J."/>
            <person name="Brochu F."/>
            <person name="Boyle B."/>
            <person name="Filion G."/>
            <person name="Tanaka K.H."/>
            <person name="Derome N."/>
        </authorList>
    </citation>
    <scope>NUCLEOTIDE SEQUENCE [LARGE SCALE GENOMIC DNA]</scope>
    <source>
        <strain evidence="4 5">01-B526</strain>
    </source>
</reference>
<dbReference type="InterPro" id="IPR023347">
    <property type="entry name" value="Lysozyme_dom_sf"/>
</dbReference>
<dbReference type="Pfam" id="PF00959">
    <property type="entry name" value="Phage_lysozyme"/>
    <property type="match status" value="1"/>
</dbReference>
<dbReference type="PANTHER" id="PTHR37406:SF1">
    <property type="entry name" value="T4-TYPE LYSOZYME 1-RELATED"/>
    <property type="match status" value="1"/>
</dbReference>
<dbReference type="EC" id="3.2.1.17" evidence="3"/>
<comment type="similarity">
    <text evidence="3">Belongs to the glycosyl hydrolase 24 family.</text>
</comment>
<dbReference type="SUPFAM" id="SSF53955">
    <property type="entry name" value="Lysozyme-like"/>
    <property type="match status" value="1"/>
</dbReference>
<proteinExistence type="inferred from homology"/>
<dbReference type="PANTHER" id="PTHR37406">
    <property type="entry name" value="T4-TYPE LYSOZYME 1-RELATED"/>
    <property type="match status" value="1"/>
</dbReference>
<dbReference type="InterPro" id="IPR002196">
    <property type="entry name" value="Glyco_hydro_24"/>
</dbReference>
<dbReference type="Proteomes" id="UP000006428">
    <property type="component" value="Unassembled WGS sequence"/>
</dbReference>
<keyword evidence="1 3" id="KW-0929">Antimicrobial</keyword>
<gene>
    <name evidence="4" type="ORF">IYQ_03412</name>
</gene>
<comment type="catalytic activity">
    <reaction evidence="3">
        <text>Hydrolysis of (1-&gt;4)-beta-linkages between N-acetylmuramic acid and N-acetyl-D-glucosamine residues in a peptidoglycan and between N-acetyl-D-glucosamine residues in chitodextrins.</text>
        <dbReference type="EC" id="3.2.1.17"/>
    </reaction>
</comment>
<evidence type="ECO:0000313" key="4">
    <source>
        <dbReference type="EMBL" id="EHI53879.1"/>
    </source>
</evidence>
<keyword evidence="3" id="KW-0378">Hydrolase</keyword>
<sequence length="152" mass="17633">MSLTENIKSGEGTKEYQRHIGTFDNGMFLRYKDSLGYWTIGYGHLIKPNESYTRITEDKAEEFLMMDIEQAKRGAIAIHGPMFHKVSPRIQNLLIEMVFQLGEDTARTFRRFNAALAEGDYDQAARELVSSRWYKQTPNRVKGHIDTLINQR</sequence>
<dbReference type="InterPro" id="IPR001165">
    <property type="entry name" value="T4-type_lysozyme"/>
</dbReference>
<dbReference type="Gene3D" id="1.10.530.40">
    <property type="match status" value="1"/>
</dbReference>
<name>A0ABP2N4M3_AERSS</name>
<evidence type="ECO:0000256" key="2">
    <source>
        <dbReference type="ARBA" id="ARBA00022638"/>
    </source>
</evidence>
<organism evidence="4 5">
    <name type="scientific">Aeromonas salmonicida subsp. salmonicida 01-B526</name>
    <dbReference type="NCBI Taxonomy" id="1076135"/>
    <lineage>
        <taxon>Bacteria</taxon>
        <taxon>Pseudomonadati</taxon>
        <taxon>Pseudomonadota</taxon>
        <taxon>Gammaproteobacteria</taxon>
        <taxon>Aeromonadales</taxon>
        <taxon>Aeromonadaceae</taxon>
        <taxon>Aeromonas</taxon>
    </lineage>
</organism>
<evidence type="ECO:0000256" key="1">
    <source>
        <dbReference type="ARBA" id="ARBA00022529"/>
    </source>
</evidence>
<protein>
    <recommendedName>
        <fullName evidence="3">Lysozyme</fullName>
        <ecNumber evidence="3">3.2.1.17</ecNumber>
    </recommendedName>
</protein>
<comment type="caution">
    <text evidence="4">The sequence shown here is derived from an EMBL/GenBank/DDBJ whole genome shotgun (WGS) entry which is preliminary data.</text>
</comment>
<keyword evidence="3" id="KW-0326">Glycosidase</keyword>
<evidence type="ECO:0000256" key="3">
    <source>
        <dbReference type="RuleBase" id="RU003788"/>
    </source>
</evidence>